<dbReference type="Pfam" id="PF07811">
    <property type="entry name" value="TadE"/>
    <property type="match status" value="1"/>
</dbReference>
<dbReference type="EMBL" id="VYTZ01000008">
    <property type="protein sequence ID" value="KAA9376288.1"/>
    <property type="molecule type" value="Genomic_DNA"/>
</dbReference>
<dbReference type="NCBIfam" id="NF041390">
    <property type="entry name" value="TadE_Rv3655c"/>
    <property type="match status" value="1"/>
</dbReference>
<feature type="compositionally biased region" description="Basic and acidic residues" evidence="1">
    <location>
        <begin position="184"/>
        <end position="210"/>
    </location>
</feature>
<comment type="caution">
    <text evidence="3">The sequence shown here is derived from an EMBL/GenBank/DDBJ whole genome shotgun (WGS) entry which is preliminary data.</text>
</comment>
<feature type="compositionally biased region" description="Pro residues" evidence="1">
    <location>
        <begin position="156"/>
        <end position="165"/>
    </location>
</feature>
<accession>A0A5J5K093</accession>
<organism evidence="3 4">
    <name type="scientific">Microbispora cellulosiformans</name>
    <dbReference type="NCBI Taxonomy" id="2614688"/>
    <lineage>
        <taxon>Bacteria</taxon>
        <taxon>Bacillati</taxon>
        <taxon>Actinomycetota</taxon>
        <taxon>Actinomycetes</taxon>
        <taxon>Streptosporangiales</taxon>
        <taxon>Streptosporangiaceae</taxon>
        <taxon>Microbispora</taxon>
    </lineage>
</organism>
<dbReference type="InterPro" id="IPR012495">
    <property type="entry name" value="TadE-like_dom"/>
</dbReference>
<dbReference type="InterPro" id="IPR049790">
    <property type="entry name" value="Rv3655c/TadE"/>
</dbReference>
<feature type="domain" description="TadE-like" evidence="2">
    <location>
        <begin position="12"/>
        <end position="54"/>
    </location>
</feature>
<gene>
    <name evidence="3" type="ORF">F5972_22880</name>
</gene>
<feature type="compositionally biased region" description="Pro residues" evidence="1">
    <location>
        <begin position="134"/>
        <end position="148"/>
    </location>
</feature>
<sequence length="210" mass="21491">MRRRAPRWRARGSVTAETAVALPALVLVLTASLWAVAATGAQLRCVDAARAGARAAARGEAPEQVRAVVLRLAPADATVSVGTGTGTVRVEVTATVRPLWRSFLPPVRLRASAVSDTEPGVPPPAPLASARFMRPPPGSLMPAPPVPPAVSTAPSAPAPSAPAPSAPATSTAGTRGERAAAGPDEARGPDGRRGGGFSRRLDDAQMEERR</sequence>
<proteinExistence type="predicted"/>
<dbReference type="RefSeq" id="WP_150935712.1">
    <property type="nucleotide sequence ID" value="NZ_VYTZ01000008.1"/>
</dbReference>
<evidence type="ECO:0000313" key="3">
    <source>
        <dbReference type="EMBL" id="KAA9376288.1"/>
    </source>
</evidence>
<feature type="region of interest" description="Disordered" evidence="1">
    <location>
        <begin position="112"/>
        <end position="210"/>
    </location>
</feature>
<keyword evidence="4" id="KW-1185">Reference proteome</keyword>
<dbReference type="AlphaFoldDB" id="A0A5J5K093"/>
<name>A0A5J5K093_9ACTN</name>
<dbReference type="Proteomes" id="UP000327011">
    <property type="component" value="Unassembled WGS sequence"/>
</dbReference>
<reference evidence="3 4" key="1">
    <citation type="submission" date="2019-09" db="EMBL/GenBank/DDBJ databases">
        <title>Screening of Novel Bioactive Compounds from Soil-Associated.</title>
        <authorList>
            <person name="Gong X."/>
        </authorList>
    </citation>
    <scope>NUCLEOTIDE SEQUENCE [LARGE SCALE GENOMIC DNA]</scope>
    <source>
        <strain evidence="3 4">Gxj-6</strain>
    </source>
</reference>
<feature type="compositionally biased region" description="Low complexity" evidence="1">
    <location>
        <begin position="166"/>
        <end position="182"/>
    </location>
</feature>
<evidence type="ECO:0000256" key="1">
    <source>
        <dbReference type="SAM" id="MobiDB-lite"/>
    </source>
</evidence>
<evidence type="ECO:0000259" key="2">
    <source>
        <dbReference type="Pfam" id="PF07811"/>
    </source>
</evidence>
<evidence type="ECO:0000313" key="4">
    <source>
        <dbReference type="Proteomes" id="UP000327011"/>
    </source>
</evidence>
<protein>
    <recommendedName>
        <fullName evidence="2">TadE-like domain-containing protein</fullName>
    </recommendedName>
</protein>